<feature type="coiled-coil region" evidence="1">
    <location>
        <begin position="266"/>
        <end position="344"/>
    </location>
</feature>
<feature type="region of interest" description="Disordered" evidence="2">
    <location>
        <begin position="381"/>
        <end position="400"/>
    </location>
</feature>
<feature type="region of interest" description="Disordered" evidence="2">
    <location>
        <begin position="711"/>
        <end position="788"/>
    </location>
</feature>
<feature type="region of interest" description="Disordered" evidence="2">
    <location>
        <begin position="539"/>
        <end position="560"/>
    </location>
</feature>
<evidence type="ECO:0000313" key="3">
    <source>
        <dbReference type="EMBL" id="KAJ3425644.1"/>
    </source>
</evidence>
<keyword evidence="1" id="KW-0175">Coiled coil</keyword>
<feature type="region of interest" description="Disordered" evidence="2">
    <location>
        <begin position="965"/>
        <end position="986"/>
    </location>
</feature>
<dbReference type="Proteomes" id="UP001146793">
    <property type="component" value="Unassembled WGS sequence"/>
</dbReference>
<protein>
    <submittedName>
        <fullName evidence="3">Uncharacterized protein</fullName>
    </submittedName>
</protein>
<feature type="region of interest" description="Disordered" evidence="2">
    <location>
        <begin position="407"/>
        <end position="471"/>
    </location>
</feature>
<feature type="compositionally biased region" description="Basic residues" evidence="2">
    <location>
        <begin position="1098"/>
        <end position="1143"/>
    </location>
</feature>
<name>A0AAV7YAJ3_9EUKA</name>
<feature type="compositionally biased region" description="Low complexity" evidence="2">
    <location>
        <begin position="1503"/>
        <end position="1537"/>
    </location>
</feature>
<feature type="region of interest" description="Disordered" evidence="2">
    <location>
        <begin position="1081"/>
        <end position="1153"/>
    </location>
</feature>
<feature type="compositionally biased region" description="Low complexity" evidence="2">
    <location>
        <begin position="541"/>
        <end position="550"/>
    </location>
</feature>
<feature type="region of interest" description="Disordered" evidence="2">
    <location>
        <begin position="1500"/>
        <end position="1543"/>
    </location>
</feature>
<feature type="compositionally biased region" description="Basic and acidic residues" evidence="2">
    <location>
        <begin position="419"/>
        <end position="471"/>
    </location>
</feature>
<comment type="caution">
    <text evidence="3">The sequence shown here is derived from an EMBL/GenBank/DDBJ whole genome shotgun (WGS) entry which is preliminary data.</text>
</comment>
<evidence type="ECO:0000313" key="4">
    <source>
        <dbReference type="Proteomes" id="UP001146793"/>
    </source>
</evidence>
<evidence type="ECO:0000256" key="1">
    <source>
        <dbReference type="SAM" id="Coils"/>
    </source>
</evidence>
<gene>
    <name evidence="3" type="ORF">M0812_28089</name>
</gene>
<dbReference type="EMBL" id="JANTQA010000070">
    <property type="protein sequence ID" value="KAJ3425644.1"/>
    <property type="molecule type" value="Genomic_DNA"/>
</dbReference>
<evidence type="ECO:0000256" key="2">
    <source>
        <dbReference type="SAM" id="MobiDB-lite"/>
    </source>
</evidence>
<reference evidence="3" key="1">
    <citation type="submission" date="2022-08" db="EMBL/GenBank/DDBJ databases">
        <title>Novel sulphate-reducing endosymbionts in the free-living metamonad Anaeramoeba.</title>
        <authorList>
            <person name="Jerlstrom-Hultqvist J."/>
            <person name="Cepicka I."/>
            <person name="Gallot-Lavallee L."/>
            <person name="Salas-Leiva D."/>
            <person name="Curtis B.A."/>
            <person name="Zahonova K."/>
            <person name="Pipaliya S."/>
            <person name="Dacks J."/>
            <person name="Roger A.J."/>
        </authorList>
    </citation>
    <scope>NUCLEOTIDE SEQUENCE</scope>
    <source>
        <strain evidence="3">Busselton2</strain>
    </source>
</reference>
<accession>A0AAV7YAJ3</accession>
<organism evidence="3 4">
    <name type="scientific">Anaeramoeba flamelloides</name>
    <dbReference type="NCBI Taxonomy" id="1746091"/>
    <lineage>
        <taxon>Eukaryota</taxon>
        <taxon>Metamonada</taxon>
        <taxon>Anaeramoebidae</taxon>
        <taxon>Anaeramoeba</taxon>
    </lineage>
</organism>
<feature type="compositionally biased region" description="Basic residues" evidence="2">
    <location>
        <begin position="772"/>
        <end position="786"/>
    </location>
</feature>
<sequence length="1795" mass="213118">MNSEIGLIPASLSVISTIEDNIRLRWLTKEKYKKNITYLVALYRHTTQNPRANFGCLFQFGLTAFFNLVKTSLTEDHVQIEERYVEDQLQQFCGNWDSFLDFTDQLTTKKNAIERFESGSFLIGEKKAILNLMQRYIILMEYLQRREYKFKKKPIIRFYLLKRTSKQALRDKNQKNKKTTILTPSLPPQNNSQFDFIQYNNYLTQNKNIYSNLSKIKKSKMKKIFRSEFQILQKLGIIKIMTNKQTKPKGLTLHQSGETRNNKLAKKNFLDQIALLEKRFSQLQKRKKFLKKKKKKVKKKPNLKEKLLELEKKFQQFQKLEDLVQKKEQTLLKLKNDLNKSKRQKICKGKTKTKDLTLQQNGETNITIDISIKSKIEKKRELGRDQKTQMKDKTTISLPKDIIEQEIKSHANQEPSLITKEREIEGEGKTEDKEEREEEKNKITKKREIEGERKLDGDEEREGKRQKEERQKIELEGDIQVITDIYSNSKIQKDTLTWKFESSNSMKNKEIEIKKEKYTSFDEKDDQNEKKYLTKEINNENFQNQNTQKNSKSKSQKPLSLKMDIKEKSFMVKKNDKVNTVKKRRLFKTIKQIKSTLSPRKKKKNTDQKFDITDLNITQNQRKFSKKSNEWKIWWDLYQEDNIDEETKNKSNDKNNNVMSFNQQKPYLIPNQTKTHDSKTIISEKDLNNIEKNNDTLLITKIEEKLEVKNEKSNNHQNFDQPNNYPIIKTGSLQGSTLRRESDPIKPRTNIKEFPNKNMDQYEKDGYGNRIPQKKTKDRRKKKGRNHSLNSEILTRIYNQKIISSEEMKNNSPNKRWSLSTYLRKSSGSLFLELENQVNFDNDTTFCPESTFNHYSTKNKKTLILHKDKNRINLQDENITNKLINNDWNVNENKKGEGEKIEKRNSGSTFGYFSNNNDFSFTSEIDFSSSNEDSNGFSPKILRKTPSDDQFKTKITYIENLIENENENENRNENQSENGIGNNSGYIKEEELSNKIEFDFSSELDFEKTEEIENEFTLVSADSKNNIENEMNEFLTKNFNSTKLKNNGEKKKGLNIILENNNTKDDIKTEKENITKKEREATIFKNKNQKKVQDKIKLKLKVKVKKEKKKSNKNKNRTKKKTKKKKKKKKEKRKRKRKHKPKPKGNDRYNKYNTLTPMINKTNHLELESKLFQNYPSFKPNINLLSSSTQNLKFLQNQKKKNGVRKKLDIIYNEEEDDDDEWVNKFRNVKTNNKTINTRKPNNNYYTLNIQNYNPKLFKSHSNNNNNSNHGNSLKKNNFQTLNNSFMESNKVFFLKTNDNNKSSNNHCNNNIKSPITPIQEIAKIWRTSQRSKKKKTIQKSYIKEEMGNHHLALERVHNANKLTLKPFKSLKKFQNNEYFSNNEYEWLDYSSKSNYFKSSVINLLLKQYQYHNKDFKYLESFLLINTFTEWGIYHYENLTKENKRLIKNIKSQYDRAFIESKNCLRIGQFAINILVNNLYENTFVKGKIKFRKNNLKIFQKPNNENDNDNSTDNSYSNGYSNDNSSSSSYNSSSRNDNYSEKKNSKKKYDNLIFSNQWKKKINIAINHEDPLIFTISNKKKTQIILIKCPNFNIKRILIFNFNLYSSVKHNNALFKKNEKIDSVNPDNIHTIILPPLFKPNNSLKRELVSIKTYDQLNQSLDISIHTLIEMFYHEKRVSFLIYILTLNSFPLQSGYLKIRKEYLRIGKNGKEKIYKYNKFFRITKHKTIKNMFEISFNENRNKIPFNTIVRNKNKNKNINPIIFLTRYERDRDLIVEVLQHFIKKFHTKSTDHKK</sequence>
<feature type="compositionally biased region" description="Basic and acidic residues" evidence="2">
    <location>
        <begin position="381"/>
        <end position="394"/>
    </location>
</feature>
<feature type="compositionally biased region" description="Polar residues" evidence="2">
    <location>
        <begin position="715"/>
        <end position="724"/>
    </location>
</feature>
<proteinExistence type="predicted"/>
<feature type="compositionally biased region" description="Basic and acidic residues" evidence="2">
    <location>
        <begin position="738"/>
        <end position="767"/>
    </location>
</feature>